<keyword evidence="4 7" id="KW-0418">Kinase</keyword>
<evidence type="ECO:0000313" key="7">
    <source>
        <dbReference type="EMBL" id="MBM6947208.1"/>
    </source>
</evidence>
<feature type="domain" description="Guanylate kinase-like" evidence="6">
    <location>
        <begin position="2"/>
        <end position="191"/>
    </location>
</feature>
<dbReference type="PANTHER" id="PTHR23117">
    <property type="entry name" value="GUANYLATE KINASE-RELATED"/>
    <property type="match status" value="1"/>
</dbReference>
<evidence type="ECO:0000256" key="3">
    <source>
        <dbReference type="ARBA" id="ARBA00022679"/>
    </source>
</evidence>
<evidence type="ECO:0000313" key="8">
    <source>
        <dbReference type="Proteomes" id="UP000705508"/>
    </source>
</evidence>
<evidence type="ECO:0000256" key="4">
    <source>
        <dbReference type="ARBA" id="ARBA00022777"/>
    </source>
</evidence>
<dbReference type="InterPro" id="IPR027417">
    <property type="entry name" value="P-loop_NTPase"/>
</dbReference>
<reference evidence="7" key="2">
    <citation type="journal article" date="2021" name="Sci. Rep.">
        <title>The distribution of antibiotic resistance genes in chicken gut microbiota commensals.</title>
        <authorList>
            <person name="Juricova H."/>
            <person name="Matiasovicova J."/>
            <person name="Kubasova T."/>
            <person name="Cejkova D."/>
            <person name="Rychlik I."/>
        </authorList>
    </citation>
    <scope>NUCLEOTIDE SEQUENCE</scope>
    <source>
        <strain evidence="7">An582</strain>
    </source>
</reference>
<dbReference type="EMBL" id="JACJKS010000001">
    <property type="protein sequence ID" value="MBM6947208.1"/>
    <property type="molecule type" value="Genomic_DNA"/>
</dbReference>
<dbReference type="SUPFAM" id="SSF52540">
    <property type="entry name" value="P-loop containing nucleoside triphosphate hydrolases"/>
    <property type="match status" value="1"/>
</dbReference>
<dbReference type="PANTHER" id="PTHR23117:SF13">
    <property type="entry name" value="GUANYLATE KINASE"/>
    <property type="match status" value="1"/>
</dbReference>
<evidence type="ECO:0000259" key="6">
    <source>
        <dbReference type="PROSITE" id="PS50052"/>
    </source>
</evidence>
<name>A0A938X966_9CLOT</name>
<keyword evidence="3" id="KW-0808">Transferase</keyword>
<comment type="caution">
    <text evidence="7">The sequence shown here is derived from an EMBL/GenBank/DDBJ whole genome shotgun (WGS) entry which is preliminary data.</text>
</comment>
<dbReference type="AlphaFoldDB" id="A0A938X966"/>
<protein>
    <submittedName>
        <fullName evidence="7">Guanylate kinase</fullName>
    </submittedName>
</protein>
<dbReference type="PROSITE" id="PS00856">
    <property type="entry name" value="GUANYLATE_KINASE_1"/>
    <property type="match status" value="1"/>
</dbReference>
<dbReference type="InterPro" id="IPR020590">
    <property type="entry name" value="Guanylate_kinase_CS"/>
</dbReference>
<comment type="similarity">
    <text evidence="2">Belongs to the guanylate kinase family.</text>
</comment>
<accession>A0A938X966</accession>
<sequence length="195" mass="22475">MGKIYYIIGKSASGKDTLFKELLARIPDLGRVVPYTTRPMREQEQDGVDYRFTDEAGVKRLADAGRIIELRAYDTACGVWKYFTADDGQIDLEAGDYLMIGTLESYEKMLEYYGAAHVVPLYIEVEDGERLSRALARERQQAQPKYKEMCRRFLADEEDFSEENLRRLGISRRFCNGDAKHCLEEITEVIYNGKL</sequence>
<dbReference type="GO" id="GO:0004385">
    <property type="term" value="F:GMP kinase activity"/>
    <property type="evidence" value="ECO:0007669"/>
    <property type="project" value="UniProtKB-EC"/>
</dbReference>
<reference evidence="7" key="1">
    <citation type="submission" date="2020-08" db="EMBL/GenBank/DDBJ databases">
        <authorList>
            <person name="Cejkova D."/>
            <person name="Kubasova T."/>
            <person name="Jahodarova E."/>
            <person name="Rychlik I."/>
        </authorList>
    </citation>
    <scope>NUCLEOTIDE SEQUENCE</scope>
    <source>
        <strain evidence="7">An582</strain>
    </source>
</reference>
<dbReference type="RefSeq" id="WP_204905257.1">
    <property type="nucleotide sequence ID" value="NZ_JACJKS010000001.1"/>
</dbReference>
<dbReference type="InterPro" id="IPR008145">
    <property type="entry name" value="GK/Ca_channel_bsu"/>
</dbReference>
<dbReference type="Pfam" id="PF00625">
    <property type="entry name" value="Guanylate_kin"/>
    <property type="match status" value="1"/>
</dbReference>
<gene>
    <name evidence="7" type="ORF">H6A20_00830</name>
</gene>
<comment type="catalytic activity">
    <reaction evidence="5">
        <text>GMP + ATP = GDP + ADP</text>
        <dbReference type="Rhea" id="RHEA:20780"/>
        <dbReference type="ChEBI" id="CHEBI:30616"/>
        <dbReference type="ChEBI" id="CHEBI:58115"/>
        <dbReference type="ChEBI" id="CHEBI:58189"/>
        <dbReference type="ChEBI" id="CHEBI:456216"/>
        <dbReference type="EC" id="2.7.4.8"/>
    </reaction>
</comment>
<dbReference type="Gene3D" id="3.40.50.300">
    <property type="entry name" value="P-loop containing nucleotide triphosphate hydrolases"/>
    <property type="match status" value="1"/>
</dbReference>
<comment type="function">
    <text evidence="1">Essential for recycling GMP and indirectly, cGMP.</text>
</comment>
<dbReference type="GO" id="GO:0005829">
    <property type="term" value="C:cytosol"/>
    <property type="evidence" value="ECO:0007669"/>
    <property type="project" value="TreeGrafter"/>
</dbReference>
<organism evidence="7 8">
    <name type="scientific">Mordavella massiliensis</name>
    <dbReference type="NCBI Taxonomy" id="1871024"/>
    <lineage>
        <taxon>Bacteria</taxon>
        <taxon>Bacillati</taxon>
        <taxon>Bacillota</taxon>
        <taxon>Clostridia</taxon>
        <taxon>Eubacteriales</taxon>
        <taxon>Clostridiaceae</taxon>
        <taxon>Mordavella</taxon>
    </lineage>
</organism>
<dbReference type="SMART" id="SM00072">
    <property type="entry name" value="GuKc"/>
    <property type="match status" value="1"/>
</dbReference>
<proteinExistence type="inferred from homology"/>
<dbReference type="InterPro" id="IPR008144">
    <property type="entry name" value="Guanylate_kin-like_dom"/>
</dbReference>
<dbReference type="PROSITE" id="PS50052">
    <property type="entry name" value="GUANYLATE_KINASE_2"/>
    <property type="match status" value="1"/>
</dbReference>
<dbReference type="Proteomes" id="UP000705508">
    <property type="component" value="Unassembled WGS sequence"/>
</dbReference>
<evidence type="ECO:0000256" key="2">
    <source>
        <dbReference type="ARBA" id="ARBA00005790"/>
    </source>
</evidence>
<evidence type="ECO:0000256" key="5">
    <source>
        <dbReference type="ARBA" id="ARBA00048594"/>
    </source>
</evidence>
<evidence type="ECO:0000256" key="1">
    <source>
        <dbReference type="ARBA" id="ARBA00003531"/>
    </source>
</evidence>